<comment type="subcellular location">
    <subcellularLocation>
        <location evidence="1">Cell membrane</location>
        <topology evidence="1">Multi-pass membrane protein</topology>
    </subcellularLocation>
</comment>
<keyword evidence="3 7" id="KW-0812">Transmembrane</keyword>
<evidence type="ECO:0000256" key="6">
    <source>
        <dbReference type="SAM" id="Coils"/>
    </source>
</evidence>
<keyword evidence="9" id="KW-0813">Transport</keyword>
<comment type="caution">
    <text evidence="9">The sequence shown here is derived from an EMBL/GenBank/DDBJ whole genome shotgun (WGS) entry which is preliminary data.</text>
</comment>
<evidence type="ECO:0000256" key="5">
    <source>
        <dbReference type="ARBA" id="ARBA00023136"/>
    </source>
</evidence>
<keyword evidence="9" id="KW-0762">Sugar transport</keyword>
<evidence type="ECO:0000256" key="2">
    <source>
        <dbReference type="ARBA" id="ARBA00022475"/>
    </source>
</evidence>
<keyword evidence="10" id="KW-1185">Reference proteome</keyword>
<protein>
    <submittedName>
        <fullName evidence="9">Sugar transporter</fullName>
    </submittedName>
</protein>
<dbReference type="OrthoDB" id="6210130at2"/>
<dbReference type="Pfam" id="PF02706">
    <property type="entry name" value="Wzz"/>
    <property type="match status" value="1"/>
</dbReference>
<organism evidence="9 10">
    <name type="scientific">Photobacterium frigidiphilum</name>
    <dbReference type="NCBI Taxonomy" id="264736"/>
    <lineage>
        <taxon>Bacteria</taxon>
        <taxon>Pseudomonadati</taxon>
        <taxon>Pseudomonadota</taxon>
        <taxon>Gammaproteobacteria</taxon>
        <taxon>Vibrionales</taxon>
        <taxon>Vibrionaceae</taxon>
        <taxon>Photobacterium</taxon>
    </lineage>
</organism>
<sequence>MRHLLFARLYPLLHALWRYRYLILIPIIIMPILMTTGGLFKAKRYYSETTILVQESALLNPFLEDLSISVNLKQRIKALQVIIHSRNILENVTHDLNLAPPDDLLQTDNMINLLRKNLSLSLLGNDLVQLSLTWQTPSEIPLILNKVSDVFKEKLRAPGRASVDGSELFLQRQLETTQLDLELAESALAKFKAANANNLPQLQGAKAQNDRQLANQTRETELNLLQAKSKRANLYQRLASTNPIVGILEQEIVKFEAELAILRASYTDQHSSVKGVIRRLNRLKQERSRLVDEQQTLNPQEINQLWQRIANSNQSNDPTKQPILLSQFEKLQHAESQIQALSEELTLLKEQTNELSEKRMEFADLEKQLKILQRNYDVKSKVYNQLFERYEMAKVTGHLGRFEEPEKLKVIVQPIEPKRPLNWPWWINFCLGIVVGFGLGASLAGIVILFDTRLYQTNHIAKLTQSQVLVRVPLF</sequence>
<evidence type="ECO:0000313" key="9">
    <source>
        <dbReference type="EMBL" id="PSU49964.1"/>
    </source>
</evidence>
<feature type="transmembrane region" description="Helical" evidence="7">
    <location>
        <begin position="423"/>
        <end position="450"/>
    </location>
</feature>
<dbReference type="RefSeq" id="WP_107242143.1">
    <property type="nucleotide sequence ID" value="NZ_PYMJ01000005.1"/>
</dbReference>
<accession>A0A2T3JLP7</accession>
<evidence type="ECO:0000256" key="7">
    <source>
        <dbReference type="SAM" id="Phobius"/>
    </source>
</evidence>
<feature type="coiled-coil region" evidence="6">
    <location>
        <begin position="245"/>
        <end position="293"/>
    </location>
</feature>
<keyword evidence="5 7" id="KW-0472">Membrane</keyword>
<proteinExistence type="predicted"/>
<keyword evidence="4 7" id="KW-1133">Transmembrane helix</keyword>
<keyword evidence="2" id="KW-1003">Cell membrane</keyword>
<dbReference type="PANTHER" id="PTHR32309:SF31">
    <property type="entry name" value="CAPSULAR EXOPOLYSACCHARIDE FAMILY"/>
    <property type="match status" value="1"/>
</dbReference>
<keyword evidence="6" id="KW-0175">Coiled coil</keyword>
<evidence type="ECO:0000259" key="8">
    <source>
        <dbReference type="Pfam" id="PF02706"/>
    </source>
</evidence>
<reference evidence="9 10" key="1">
    <citation type="submission" date="2018-01" db="EMBL/GenBank/DDBJ databases">
        <title>Whole genome sequencing of Histamine producing bacteria.</title>
        <authorList>
            <person name="Butler K."/>
        </authorList>
    </citation>
    <scope>NUCLEOTIDE SEQUENCE [LARGE SCALE GENOMIC DNA]</scope>
    <source>
        <strain evidence="9 10">JCM 12947</strain>
    </source>
</reference>
<evidence type="ECO:0000313" key="10">
    <source>
        <dbReference type="Proteomes" id="UP000240987"/>
    </source>
</evidence>
<feature type="domain" description="Polysaccharide chain length determinant N-terminal" evidence="8">
    <location>
        <begin position="9"/>
        <end position="96"/>
    </location>
</feature>
<dbReference type="Proteomes" id="UP000240987">
    <property type="component" value="Unassembled WGS sequence"/>
</dbReference>
<dbReference type="PANTHER" id="PTHR32309">
    <property type="entry name" value="TYROSINE-PROTEIN KINASE"/>
    <property type="match status" value="1"/>
</dbReference>
<evidence type="ECO:0000256" key="3">
    <source>
        <dbReference type="ARBA" id="ARBA00022692"/>
    </source>
</evidence>
<gene>
    <name evidence="9" type="ORF">C9J12_07560</name>
</gene>
<evidence type="ECO:0000256" key="4">
    <source>
        <dbReference type="ARBA" id="ARBA00022989"/>
    </source>
</evidence>
<feature type="transmembrane region" description="Helical" evidence="7">
    <location>
        <begin position="21"/>
        <end position="40"/>
    </location>
</feature>
<dbReference type="EMBL" id="PYMJ01000005">
    <property type="protein sequence ID" value="PSU49964.1"/>
    <property type="molecule type" value="Genomic_DNA"/>
</dbReference>
<evidence type="ECO:0000256" key="1">
    <source>
        <dbReference type="ARBA" id="ARBA00004651"/>
    </source>
</evidence>
<dbReference type="InterPro" id="IPR003856">
    <property type="entry name" value="LPS_length_determ_N"/>
</dbReference>
<feature type="coiled-coil region" evidence="6">
    <location>
        <begin position="324"/>
        <end position="375"/>
    </location>
</feature>
<dbReference type="InterPro" id="IPR050445">
    <property type="entry name" value="Bact_polysacc_biosynth/exp"/>
</dbReference>
<dbReference type="AlphaFoldDB" id="A0A2T3JLP7"/>
<name>A0A2T3JLP7_9GAMM</name>
<dbReference type="GO" id="GO:0005886">
    <property type="term" value="C:plasma membrane"/>
    <property type="evidence" value="ECO:0007669"/>
    <property type="project" value="UniProtKB-SubCell"/>
</dbReference>